<dbReference type="PANTHER" id="PTHR48030:SF3">
    <property type="entry name" value="SPLICING FACTOR 3B SUBUNIT 4"/>
    <property type="match status" value="1"/>
</dbReference>
<feature type="domain" description="RRM" evidence="1">
    <location>
        <begin position="27"/>
        <end position="52"/>
    </location>
</feature>
<dbReference type="InterPro" id="IPR012677">
    <property type="entry name" value="Nucleotide-bd_a/b_plait_sf"/>
</dbReference>
<dbReference type="InterPro" id="IPR035979">
    <property type="entry name" value="RBD_domain_sf"/>
</dbReference>
<dbReference type="GO" id="GO:0005730">
    <property type="term" value="C:nucleolus"/>
    <property type="evidence" value="ECO:0007669"/>
    <property type="project" value="TreeGrafter"/>
</dbReference>
<gene>
    <name evidence="2" type="ORF">Tci_679679</name>
</gene>
<protein>
    <submittedName>
        <fullName evidence="2">Splicing factor 3B subunit 4</fullName>
    </submittedName>
</protein>
<dbReference type="GO" id="GO:0071011">
    <property type="term" value="C:precatalytic spliceosome"/>
    <property type="evidence" value="ECO:0007669"/>
    <property type="project" value="TreeGrafter"/>
</dbReference>
<dbReference type="InterPro" id="IPR000504">
    <property type="entry name" value="RRM_dom"/>
</dbReference>
<reference evidence="2" key="1">
    <citation type="journal article" date="2019" name="Sci. Rep.">
        <title>Draft genome of Tanacetum cinerariifolium, the natural source of mosquito coil.</title>
        <authorList>
            <person name="Yamashiro T."/>
            <person name="Shiraishi A."/>
            <person name="Satake H."/>
            <person name="Nakayama K."/>
        </authorList>
    </citation>
    <scope>NUCLEOTIDE SEQUENCE</scope>
</reference>
<name>A0A699KVH8_TANCI</name>
<comment type="caution">
    <text evidence="2">The sequence shown here is derived from an EMBL/GenBank/DDBJ whole genome shotgun (WGS) entry which is preliminary data.</text>
</comment>
<dbReference type="InterPro" id="IPR052084">
    <property type="entry name" value="SF3B4_spliceosome_assoc"/>
</dbReference>
<dbReference type="GO" id="GO:0003723">
    <property type="term" value="F:RNA binding"/>
    <property type="evidence" value="ECO:0007669"/>
    <property type="project" value="InterPro"/>
</dbReference>
<dbReference type="Gene3D" id="3.30.70.330">
    <property type="match status" value="2"/>
</dbReference>
<dbReference type="SUPFAM" id="SSF54928">
    <property type="entry name" value="RNA-binding domain, RBD"/>
    <property type="match status" value="1"/>
</dbReference>
<dbReference type="PANTHER" id="PTHR48030">
    <property type="entry name" value="SPLICING FACTOR 3B SUBUNIT 4"/>
    <property type="match status" value="1"/>
</dbReference>
<organism evidence="2">
    <name type="scientific">Tanacetum cinerariifolium</name>
    <name type="common">Dalmatian daisy</name>
    <name type="synonym">Chrysanthemum cinerariifolium</name>
    <dbReference type="NCBI Taxonomy" id="118510"/>
    <lineage>
        <taxon>Eukaryota</taxon>
        <taxon>Viridiplantae</taxon>
        <taxon>Streptophyta</taxon>
        <taxon>Embryophyta</taxon>
        <taxon>Tracheophyta</taxon>
        <taxon>Spermatophyta</taxon>
        <taxon>Magnoliopsida</taxon>
        <taxon>eudicotyledons</taxon>
        <taxon>Gunneridae</taxon>
        <taxon>Pentapetalae</taxon>
        <taxon>asterids</taxon>
        <taxon>campanulids</taxon>
        <taxon>Asterales</taxon>
        <taxon>Asteraceae</taxon>
        <taxon>Asteroideae</taxon>
        <taxon>Anthemideae</taxon>
        <taxon>Anthemidinae</taxon>
        <taxon>Tanacetum</taxon>
    </lineage>
</organism>
<proteinExistence type="predicted"/>
<sequence length="79" mass="8861">MIKLFGKPIRVNKASQDKKSLDVGANLFVGNLDPDVDEKLLYDTFSAFGVIVTNPKVEIYDIIMNVVEYNICGNFVYSL</sequence>
<dbReference type="EMBL" id="BKCJ010547065">
    <property type="protein sequence ID" value="GFB07708.1"/>
    <property type="molecule type" value="Genomic_DNA"/>
</dbReference>
<accession>A0A699KVH8</accession>
<evidence type="ECO:0000313" key="2">
    <source>
        <dbReference type="EMBL" id="GFB07708.1"/>
    </source>
</evidence>
<dbReference type="Pfam" id="PF00076">
    <property type="entry name" value="RRM_1"/>
    <property type="match status" value="1"/>
</dbReference>
<evidence type="ECO:0000259" key="1">
    <source>
        <dbReference type="Pfam" id="PF00076"/>
    </source>
</evidence>
<dbReference type="GO" id="GO:0048026">
    <property type="term" value="P:positive regulation of mRNA splicing, via spliceosome"/>
    <property type="evidence" value="ECO:0007669"/>
    <property type="project" value="TreeGrafter"/>
</dbReference>
<feature type="non-terminal residue" evidence="2">
    <location>
        <position position="79"/>
    </location>
</feature>
<dbReference type="AlphaFoldDB" id="A0A699KVH8"/>